<accession>A0A6J4KEE3</accession>
<protein>
    <submittedName>
        <fullName evidence="1">Uncharacterized protein</fullName>
    </submittedName>
</protein>
<reference evidence="1" key="1">
    <citation type="submission" date="2020-02" db="EMBL/GenBank/DDBJ databases">
        <authorList>
            <person name="Meier V. D."/>
        </authorList>
    </citation>
    <scope>NUCLEOTIDE SEQUENCE</scope>
    <source>
        <strain evidence="1">AVDCRST_MAG94</strain>
    </source>
</reference>
<evidence type="ECO:0000313" key="1">
    <source>
        <dbReference type="EMBL" id="CAA9303694.1"/>
    </source>
</evidence>
<dbReference type="AlphaFoldDB" id="A0A6J4KEE3"/>
<gene>
    <name evidence="1" type="ORF">AVDCRST_MAG94-534</name>
</gene>
<name>A0A6J4KEE3_9CYAN</name>
<sequence length="22" mass="2588">MPYFKFPGGKTVRVYVNEDVQL</sequence>
<dbReference type="EMBL" id="CADCTY010000179">
    <property type="protein sequence ID" value="CAA9303694.1"/>
    <property type="molecule type" value="Genomic_DNA"/>
</dbReference>
<organism evidence="1">
    <name type="scientific">uncultured Leptolyngbya sp</name>
    <dbReference type="NCBI Taxonomy" id="332963"/>
    <lineage>
        <taxon>Bacteria</taxon>
        <taxon>Bacillati</taxon>
        <taxon>Cyanobacteriota</taxon>
        <taxon>Cyanophyceae</taxon>
        <taxon>Leptolyngbyales</taxon>
        <taxon>Leptolyngbyaceae</taxon>
        <taxon>Leptolyngbya group</taxon>
        <taxon>Leptolyngbya</taxon>
        <taxon>environmental samples</taxon>
    </lineage>
</organism>
<proteinExistence type="predicted"/>